<evidence type="ECO:0000256" key="2">
    <source>
        <dbReference type="ARBA" id="ARBA00022840"/>
    </source>
</evidence>
<protein>
    <recommendedName>
        <fullName evidence="3">AAA+ ATPase domain-containing protein</fullName>
    </recommendedName>
</protein>
<feature type="domain" description="AAA+ ATPase" evidence="3">
    <location>
        <begin position="1012"/>
        <end position="1145"/>
    </location>
</feature>
<dbReference type="InterPro" id="IPR003593">
    <property type="entry name" value="AAA+_ATPase"/>
</dbReference>
<dbReference type="GO" id="GO:0140570">
    <property type="term" value="P:extraction of mislocalized protein from mitochondrial outer membrane"/>
    <property type="evidence" value="ECO:0007669"/>
    <property type="project" value="TreeGrafter"/>
</dbReference>
<evidence type="ECO:0000256" key="1">
    <source>
        <dbReference type="ARBA" id="ARBA00022741"/>
    </source>
</evidence>
<keyword evidence="5" id="KW-1185">Reference proteome</keyword>
<dbReference type="GO" id="GO:0005741">
    <property type="term" value="C:mitochondrial outer membrane"/>
    <property type="evidence" value="ECO:0007669"/>
    <property type="project" value="TreeGrafter"/>
</dbReference>
<accession>A0A9P0IMC8</accession>
<dbReference type="InterPro" id="IPR051701">
    <property type="entry name" value="Mito_OM_Translocase_MSP1"/>
</dbReference>
<evidence type="ECO:0000313" key="4">
    <source>
        <dbReference type="EMBL" id="CAH1708852.1"/>
    </source>
</evidence>
<dbReference type="EMBL" id="OU899034">
    <property type="protein sequence ID" value="CAH1708852.1"/>
    <property type="molecule type" value="Genomic_DNA"/>
</dbReference>
<dbReference type="SUPFAM" id="SSF52540">
    <property type="entry name" value="P-loop containing nucleoside triphosphate hydrolases"/>
    <property type="match status" value="4"/>
</dbReference>
<dbReference type="Pfam" id="PF00004">
    <property type="entry name" value="AAA"/>
    <property type="match status" value="4"/>
</dbReference>
<reference evidence="4" key="2">
    <citation type="submission" date="2022-10" db="EMBL/GenBank/DDBJ databases">
        <authorList>
            <consortium name="ENA_rothamsted_submissions"/>
            <consortium name="culmorum"/>
            <person name="King R."/>
        </authorList>
    </citation>
    <scope>NUCLEOTIDE SEQUENCE</scope>
</reference>
<sequence length="1250" mass="145950">MKKPYIFNGLRWLGRKLLWFIDHQKEIRRTKNTAYEILSKLKFKDTKNLTKRELMIASKLVVPTKVSVSYEEIGGLSHVIDDITKNVIIPAHKNKHEKTLTPNSPKGILFYGPHGCGKTMISEAITKEEGIYCLKLDARLPLFYRECGSNMSSNNIEKMVDALFSLAQKMQPFIIFIDHFEEFTRSEHYNYFENKWLHTENNLIIIGETNHIFWRNERFEMLLKKKLIQSHHITLPDTIQRREILATRMKFHNYKCQGCIHDLAIKTSGFSGDDLDMIFSNLIRNKYEGGYYIVTMDSLLESANKIREYMVKTENIYTVSEDYIVLGQPTKKTALEIHSELKFQDTKNLTERELMIASKLVDPTTISVSYEEIGGLSHVINDIRKNVIIPAHKNKHEKTLTPNSPKGILFHGPHGCGKTMISEAITKEEGIYCLKLDSRLPLFYRECGSNMSSNNIEKMVDALFSLAQKMQPFIIFIDHFEEFTRSEHYNYFENKWLHTENNLIIIGETNHIFWRNERFEMLLKKKLIQSHHITLPDKNQREEILATLMEFHVYKCQGSLNDLAIKTSGFSGYDLDMIFSNLIRNKYEGGYYIVTMDSLLESADKIRKYKVNTENIYTVSEDYRVLSQSTKKTAYEILSKLKFQDTKNLTERELMIASKLVVPTKVSVSYEEIGGLSHVINDIRKNVIIPAHKNKHEKTLTPNSPKGILFHGPHGCGKTMISEAITKEEGIYCLKLDARLPLFYRECGSNMSSNNIEKMVDALFSLAQKMQPFIIFIDHFEEFTRSEHYNYFENKWLHTENNLIIIGETNHIFWRNERFEMLLKKKLIQSHHITLPDTIQRREILATRMKFHNYKCQGCIHDLAIKTSGFSGDDLDMIFSNLIRDKYEGGYYIVTMDSLLESADKIRKYMVNTENIYTVSEDYRVLRQLTKKTYLYLTKKTAYEIYSELTFQDTKNLTEPELMIASKLVDPTTISVSYEEIEGLSHVINNIRKNVIIPAHKNKHGKDLTQNYPKGILFHGPHGCGKTMISEAITKEEGIYCLKLDARLPLFYRECGSNMSSNNIEKMVDALFSLAQKMQPFIIFIDHFEEFTRSEHYNYFENKWLHTENNLIIIGETNHIFWRNEPFEMLLKKELIQSHHISLPDTNQRREILATRMKFHNYKCQGCLHDLAIETSGFSGDDLDMIFSNLIRDKYEGGYYIVTMDSLLESANRIRKYMVYTENIYTVSEGYFVLGQSTLHQNIFLFYCYH</sequence>
<dbReference type="PANTHER" id="PTHR45644:SF3">
    <property type="entry name" value="FI08533P-RELATED"/>
    <property type="match status" value="1"/>
</dbReference>
<evidence type="ECO:0000313" key="5">
    <source>
        <dbReference type="Proteomes" id="UP001154329"/>
    </source>
</evidence>
<evidence type="ECO:0000259" key="3">
    <source>
        <dbReference type="SMART" id="SM00382"/>
    </source>
</evidence>
<keyword evidence="1" id="KW-0547">Nucleotide-binding</keyword>
<dbReference type="GO" id="GO:0016887">
    <property type="term" value="F:ATP hydrolysis activity"/>
    <property type="evidence" value="ECO:0007669"/>
    <property type="project" value="InterPro"/>
</dbReference>
<dbReference type="Gene3D" id="3.40.50.300">
    <property type="entry name" value="P-loop containing nucleotide triphosphate hydrolases"/>
    <property type="match status" value="4"/>
</dbReference>
<keyword evidence="2" id="KW-0067">ATP-binding</keyword>
<dbReference type="InterPro" id="IPR027417">
    <property type="entry name" value="P-loop_NTPase"/>
</dbReference>
<proteinExistence type="predicted"/>
<dbReference type="PANTHER" id="PTHR45644">
    <property type="entry name" value="AAA ATPASE, PUTATIVE (AFU_ORTHOLOGUE AFUA_2G12920)-RELATED-RELATED"/>
    <property type="match status" value="1"/>
</dbReference>
<gene>
    <name evidence="4" type="ORF">APHIGO_LOCUS575</name>
</gene>
<dbReference type="AlphaFoldDB" id="A0A9P0IMC8"/>
<dbReference type="GO" id="GO:0005524">
    <property type="term" value="F:ATP binding"/>
    <property type="evidence" value="ECO:0007669"/>
    <property type="project" value="UniProtKB-KW"/>
</dbReference>
<dbReference type="InterPro" id="IPR003959">
    <property type="entry name" value="ATPase_AAA_core"/>
</dbReference>
<feature type="domain" description="AAA+ ATPase" evidence="3">
    <location>
        <begin position="404"/>
        <end position="527"/>
    </location>
</feature>
<organism evidence="4 5">
    <name type="scientific">Aphis gossypii</name>
    <name type="common">Cotton aphid</name>
    <dbReference type="NCBI Taxonomy" id="80765"/>
    <lineage>
        <taxon>Eukaryota</taxon>
        <taxon>Metazoa</taxon>
        <taxon>Ecdysozoa</taxon>
        <taxon>Arthropoda</taxon>
        <taxon>Hexapoda</taxon>
        <taxon>Insecta</taxon>
        <taxon>Pterygota</taxon>
        <taxon>Neoptera</taxon>
        <taxon>Paraneoptera</taxon>
        <taxon>Hemiptera</taxon>
        <taxon>Sternorrhyncha</taxon>
        <taxon>Aphidomorpha</taxon>
        <taxon>Aphidoidea</taxon>
        <taxon>Aphididae</taxon>
        <taxon>Aphidini</taxon>
        <taxon>Aphis</taxon>
        <taxon>Aphis</taxon>
    </lineage>
</organism>
<dbReference type="Proteomes" id="UP001154329">
    <property type="component" value="Chromosome 1"/>
</dbReference>
<dbReference type="SMART" id="SM00382">
    <property type="entry name" value="AAA"/>
    <property type="match status" value="4"/>
</dbReference>
<feature type="domain" description="AAA+ ATPase" evidence="3">
    <location>
        <begin position="104"/>
        <end position="250"/>
    </location>
</feature>
<reference evidence="4" key="1">
    <citation type="submission" date="2022-02" db="EMBL/GenBank/DDBJ databases">
        <authorList>
            <person name="King R."/>
        </authorList>
    </citation>
    <scope>NUCLEOTIDE SEQUENCE</scope>
</reference>
<dbReference type="Gene3D" id="1.10.8.60">
    <property type="match status" value="4"/>
</dbReference>
<feature type="domain" description="AAA+ ATPase" evidence="3">
    <location>
        <begin position="704"/>
        <end position="850"/>
    </location>
</feature>
<name>A0A9P0IMC8_APHGO</name>